<dbReference type="PANTHER" id="PTHR14969:SF54">
    <property type="entry name" value="PHOSPHATIDYLGLYCEROPHOSPHATASE B"/>
    <property type="match status" value="1"/>
</dbReference>
<dbReference type="InterPro" id="IPR036938">
    <property type="entry name" value="PAP2/HPO_sf"/>
</dbReference>
<comment type="caution">
    <text evidence="6">The sequence shown here is derived from an EMBL/GenBank/DDBJ whole genome shotgun (WGS) entry which is preliminary data.</text>
</comment>
<dbReference type="Pfam" id="PF01569">
    <property type="entry name" value="PAP2"/>
    <property type="match status" value="1"/>
</dbReference>
<dbReference type="EC" id="3.6.1.27" evidence="1"/>
<evidence type="ECO:0000256" key="3">
    <source>
        <dbReference type="ARBA" id="ARBA00047594"/>
    </source>
</evidence>
<proteinExistence type="predicted"/>
<accession>A0A177Y1T5</accession>
<feature type="transmembrane region" description="Helical" evidence="4">
    <location>
        <begin position="212"/>
        <end position="231"/>
    </location>
</feature>
<dbReference type="Proteomes" id="UP000078406">
    <property type="component" value="Unassembled WGS sequence"/>
</dbReference>
<evidence type="ECO:0000256" key="1">
    <source>
        <dbReference type="ARBA" id="ARBA00012374"/>
    </source>
</evidence>
<dbReference type="SUPFAM" id="SSF48317">
    <property type="entry name" value="Acid phosphatase/Vanadium-dependent haloperoxidase"/>
    <property type="match status" value="1"/>
</dbReference>
<evidence type="ECO:0000259" key="5">
    <source>
        <dbReference type="SMART" id="SM00014"/>
    </source>
</evidence>
<dbReference type="PANTHER" id="PTHR14969">
    <property type="entry name" value="SPHINGOSINE-1-PHOSPHATE PHOSPHOHYDROLASE"/>
    <property type="match status" value="1"/>
</dbReference>
<dbReference type="InterPro" id="IPR000326">
    <property type="entry name" value="PAP2/HPO"/>
</dbReference>
<dbReference type="GO" id="GO:0050380">
    <property type="term" value="F:undecaprenyl-diphosphatase activity"/>
    <property type="evidence" value="ECO:0007669"/>
    <property type="project" value="UniProtKB-EC"/>
</dbReference>
<dbReference type="AlphaFoldDB" id="A0A177Y1T5"/>
<keyword evidence="4" id="KW-0472">Membrane</keyword>
<protein>
    <recommendedName>
        <fullName evidence="1">undecaprenyl-diphosphate phosphatase</fullName>
        <ecNumber evidence="1">3.6.1.27</ecNumber>
    </recommendedName>
    <alternativeName>
        <fullName evidence="2">Undecaprenyl pyrophosphate phosphatase</fullName>
    </alternativeName>
</protein>
<gene>
    <name evidence="6" type="ORF">APB76_05820</name>
</gene>
<keyword evidence="4" id="KW-0812">Transmembrane</keyword>
<dbReference type="GO" id="GO:0005886">
    <property type="term" value="C:plasma membrane"/>
    <property type="evidence" value="ECO:0007669"/>
    <property type="project" value="TreeGrafter"/>
</dbReference>
<feature type="transmembrane region" description="Helical" evidence="4">
    <location>
        <begin position="159"/>
        <end position="181"/>
    </location>
</feature>
<evidence type="ECO:0000313" key="6">
    <source>
        <dbReference type="EMBL" id="OAJ94800.1"/>
    </source>
</evidence>
<organism evidence="6 7">
    <name type="scientific">Vibrio bivalvicida</name>
    <dbReference type="NCBI Taxonomy" id="1276888"/>
    <lineage>
        <taxon>Bacteria</taxon>
        <taxon>Pseudomonadati</taxon>
        <taxon>Pseudomonadota</taxon>
        <taxon>Gammaproteobacteria</taxon>
        <taxon>Vibrionales</taxon>
        <taxon>Vibrionaceae</taxon>
        <taxon>Vibrio</taxon>
        <taxon>Vibrio oreintalis group</taxon>
    </lineage>
</organism>
<evidence type="ECO:0000256" key="4">
    <source>
        <dbReference type="SAM" id="Phobius"/>
    </source>
</evidence>
<evidence type="ECO:0000256" key="2">
    <source>
        <dbReference type="ARBA" id="ARBA00032707"/>
    </source>
</evidence>
<evidence type="ECO:0000313" key="7">
    <source>
        <dbReference type="Proteomes" id="UP000078406"/>
    </source>
</evidence>
<dbReference type="CDD" id="cd01610">
    <property type="entry name" value="PAP2_like"/>
    <property type="match status" value="1"/>
</dbReference>
<dbReference type="SMART" id="SM00014">
    <property type="entry name" value="acidPPc"/>
    <property type="match status" value="1"/>
</dbReference>
<feature type="transmembrane region" description="Helical" evidence="4">
    <location>
        <begin position="12"/>
        <end position="32"/>
    </location>
</feature>
<sequence>MKNFIQNKREGLALLIAFLLVIAPMTLFVSHLDLLGKVSELTGLSYTILTDSAGSKGFLITLTLLILFTWKIVGTNSLILSKIVQLGIILAIGFAAKTGLKHMTESPRPYTELLSHQLLIPQPSHFYNLDSAQKAEVINKISNQVTTWRTRHWQGEKDYSFPSGHTIFAAICLAFFGGFFWQSKHYGLVVLVGVWAMGVAYSRLWLGMHRPIDLIGSILFVGLVYLLMPNLDKPAEKVWSMLETLWLDKGKQAKR</sequence>
<feature type="transmembrane region" description="Helical" evidence="4">
    <location>
        <begin position="188"/>
        <end position="206"/>
    </location>
</feature>
<dbReference type="Gene3D" id="1.20.144.10">
    <property type="entry name" value="Phosphatidic acid phosphatase type 2/haloperoxidase"/>
    <property type="match status" value="1"/>
</dbReference>
<feature type="transmembrane region" description="Helical" evidence="4">
    <location>
        <begin position="52"/>
        <end position="70"/>
    </location>
</feature>
<comment type="catalytic activity">
    <reaction evidence="3">
        <text>di-trans,octa-cis-undecaprenyl diphosphate + H2O = di-trans,octa-cis-undecaprenyl phosphate + phosphate + H(+)</text>
        <dbReference type="Rhea" id="RHEA:28094"/>
        <dbReference type="ChEBI" id="CHEBI:15377"/>
        <dbReference type="ChEBI" id="CHEBI:15378"/>
        <dbReference type="ChEBI" id="CHEBI:43474"/>
        <dbReference type="ChEBI" id="CHEBI:58405"/>
        <dbReference type="ChEBI" id="CHEBI:60392"/>
        <dbReference type="EC" id="3.6.1.27"/>
    </reaction>
</comment>
<dbReference type="RefSeq" id="WP_054961155.1">
    <property type="nucleotide sequence ID" value="NZ_LLEI02000021.1"/>
</dbReference>
<reference evidence="6 7" key="1">
    <citation type="journal article" date="2016" name="Syst. Appl. Microbiol.">
        <title>Vibrio bivalvicida sp. nov., a novel larval pathogen for bivalve molluscs reared in a hatchery.</title>
        <authorList>
            <person name="Dubert J."/>
            <person name="Romalde J.L."/>
            <person name="Prado S."/>
            <person name="Barja J.L."/>
        </authorList>
    </citation>
    <scope>NUCLEOTIDE SEQUENCE [LARGE SCALE GENOMIC DNA]</scope>
    <source>
        <strain evidence="6 7">605</strain>
    </source>
</reference>
<feature type="domain" description="Phosphatidic acid phosphatase type 2/haloperoxidase" evidence="5">
    <location>
        <begin position="81"/>
        <end position="229"/>
    </location>
</feature>
<dbReference type="EMBL" id="LLEI02000021">
    <property type="protein sequence ID" value="OAJ94800.1"/>
    <property type="molecule type" value="Genomic_DNA"/>
</dbReference>
<name>A0A177Y1T5_9VIBR</name>
<keyword evidence="4" id="KW-1133">Transmembrane helix</keyword>